<evidence type="ECO:0000313" key="2">
    <source>
        <dbReference type="Proteomes" id="UP000230731"/>
    </source>
</evidence>
<gene>
    <name evidence="1" type="ORF">COT71_01885</name>
</gene>
<evidence type="ECO:0008006" key="3">
    <source>
        <dbReference type="Google" id="ProtNLM"/>
    </source>
</evidence>
<comment type="caution">
    <text evidence="1">The sequence shown here is derived from an EMBL/GenBank/DDBJ whole genome shotgun (WGS) entry which is preliminary data.</text>
</comment>
<sequence length="202" mass="23321">MLHEDTGRVSDVAEEFAEWLFQGPSPLEKILVTKSTKEYISFVSDLTSFARRKLWLVNGPHLLIALRAFMQRHVFLNRFLSGKENTRLLTAILREARGAFFEVESFFSRSELLRYTQRIHTHFASFPDRTVRHLPRLAQHRVHELVADFYKKSGAIQLPYADKHKRVAYQTTLTLLLTSELIANGRYAYDDAGQAIPIDGEV</sequence>
<dbReference type="InterPro" id="IPR013328">
    <property type="entry name" value="6PGD_dom2"/>
</dbReference>
<protein>
    <recommendedName>
        <fullName evidence="3">Mannitol dehydrogenase C-terminal domain-containing protein</fullName>
    </recommendedName>
</protein>
<dbReference type="Proteomes" id="UP000230731">
    <property type="component" value="Unassembled WGS sequence"/>
</dbReference>
<dbReference type="EMBL" id="PEZP01000023">
    <property type="protein sequence ID" value="PIT98201.1"/>
    <property type="molecule type" value="Genomic_DNA"/>
</dbReference>
<reference evidence="2" key="1">
    <citation type="submission" date="2017-09" db="EMBL/GenBank/DDBJ databases">
        <title>Depth-based differentiation of microbial function through sediment-hosted aquifers and enrichment of novel symbionts in the deep terrestrial subsurface.</title>
        <authorList>
            <person name="Probst A.J."/>
            <person name="Ladd B."/>
            <person name="Jarett J.K."/>
            <person name="Geller-Mcgrath D.E."/>
            <person name="Sieber C.M.K."/>
            <person name="Emerson J.B."/>
            <person name="Anantharaman K."/>
            <person name="Thomas B.C."/>
            <person name="Malmstrom R."/>
            <person name="Stieglmeier M."/>
            <person name="Klingl A."/>
            <person name="Woyke T."/>
            <person name="Ryan C.M."/>
            <person name="Banfield J.F."/>
        </authorList>
    </citation>
    <scope>NUCLEOTIDE SEQUENCE [LARGE SCALE GENOMIC DNA]</scope>
</reference>
<accession>A0A2M6WZG7</accession>
<dbReference type="Gene3D" id="1.10.1040.10">
    <property type="entry name" value="N-(1-d-carboxylethyl)-l-norvaline Dehydrogenase, domain 2"/>
    <property type="match status" value="1"/>
</dbReference>
<dbReference type="SUPFAM" id="SSF48179">
    <property type="entry name" value="6-phosphogluconate dehydrogenase C-terminal domain-like"/>
    <property type="match status" value="1"/>
</dbReference>
<evidence type="ECO:0000313" key="1">
    <source>
        <dbReference type="EMBL" id="PIT98201.1"/>
    </source>
</evidence>
<dbReference type="InterPro" id="IPR008927">
    <property type="entry name" value="6-PGluconate_DH-like_C_sf"/>
</dbReference>
<name>A0A2M6WZG7_9BACT</name>
<proteinExistence type="predicted"/>
<organism evidence="1 2">
    <name type="scientific">Candidatus Andersenbacteria bacterium CG10_big_fil_rev_8_21_14_0_10_54_11</name>
    <dbReference type="NCBI Taxonomy" id="1974485"/>
    <lineage>
        <taxon>Bacteria</taxon>
        <taxon>Candidatus Anderseniibacteriota</taxon>
    </lineage>
</organism>
<dbReference type="AlphaFoldDB" id="A0A2M6WZG7"/>